<comment type="caution">
    <text evidence="1">The sequence shown here is derived from an EMBL/GenBank/DDBJ whole genome shotgun (WGS) entry which is preliminary data.</text>
</comment>
<gene>
    <name evidence="1" type="ORF">PPRIM_AZ9-3.1.T0170194</name>
</gene>
<evidence type="ECO:0000313" key="2">
    <source>
        <dbReference type="Proteomes" id="UP000688137"/>
    </source>
</evidence>
<keyword evidence="2" id="KW-1185">Reference proteome</keyword>
<dbReference type="AlphaFoldDB" id="A0A8S1K7G8"/>
<protein>
    <submittedName>
        <fullName evidence="1">Uncharacterized protein</fullName>
    </submittedName>
</protein>
<organism evidence="1 2">
    <name type="scientific">Paramecium primaurelia</name>
    <dbReference type="NCBI Taxonomy" id="5886"/>
    <lineage>
        <taxon>Eukaryota</taxon>
        <taxon>Sar</taxon>
        <taxon>Alveolata</taxon>
        <taxon>Ciliophora</taxon>
        <taxon>Intramacronucleata</taxon>
        <taxon>Oligohymenophorea</taxon>
        <taxon>Peniculida</taxon>
        <taxon>Parameciidae</taxon>
        <taxon>Paramecium</taxon>
    </lineage>
</organism>
<dbReference type="EMBL" id="CAJJDM010000012">
    <property type="protein sequence ID" value="CAD8050711.1"/>
    <property type="molecule type" value="Genomic_DNA"/>
</dbReference>
<sequence length="294" mass="34714">MLHFSPWSKKIDPITHRLQNKAQLSLSPYIQPKTGRLNNLSLQQNLRKMNSQFYKQQNSGIQEESKQYNNASSQTDLPSLELEEIFNVQQQQEQSSRKYQNVILQKKDHNHQSTIISLLQTIHFKSDHHQSLKNKAQQLKRLIVQNKNRIITVVVVNNHTQFVSYLFNSNYFDQLPDHFFITQHHPSFFITQVTISSTNSSNTVHSYQDLLTVTKKNRIYDVNLNRLLYDQSLSFIHYCPDIVIVTIGNLQEELSNRQKDKSFLVRSAEQIQKETIRTIRLNKKRTKFKLKELY</sequence>
<dbReference type="OMA" id="KIDPITH"/>
<accession>A0A8S1K7G8</accession>
<reference evidence="1" key="1">
    <citation type="submission" date="2021-01" db="EMBL/GenBank/DDBJ databases">
        <authorList>
            <consortium name="Genoscope - CEA"/>
            <person name="William W."/>
        </authorList>
    </citation>
    <scope>NUCLEOTIDE SEQUENCE</scope>
</reference>
<name>A0A8S1K7G8_PARPR</name>
<evidence type="ECO:0000313" key="1">
    <source>
        <dbReference type="EMBL" id="CAD8050711.1"/>
    </source>
</evidence>
<proteinExistence type="predicted"/>
<dbReference type="Proteomes" id="UP000688137">
    <property type="component" value="Unassembled WGS sequence"/>
</dbReference>